<dbReference type="InterPro" id="IPR029061">
    <property type="entry name" value="THDP-binding"/>
</dbReference>
<dbReference type="AlphaFoldDB" id="A0A1S7SA34"/>
<dbReference type="Gene3D" id="3.40.50.970">
    <property type="match status" value="1"/>
</dbReference>
<proteinExistence type="predicted"/>
<accession>A0A1S7SA34</accession>
<dbReference type="SUPFAM" id="SSF52518">
    <property type="entry name" value="Thiamin diphosphate-binding fold (THDP-binding)"/>
    <property type="match status" value="1"/>
</dbReference>
<name>A0A1S7SA34_AGRTU</name>
<organism evidence="1 2">
    <name type="scientific">Agrobacterium tumefaciens str. Kerr 14</name>
    <dbReference type="NCBI Taxonomy" id="1183424"/>
    <lineage>
        <taxon>Bacteria</taxon>
        <taxon>Pseudomonadati</taxon>
        <taxon>Pseudomonadota</taxon>
        <taxon>Alphaproteobacteria</taxon>
        <taxon>Hyphomicrobiales</taxon>
        <taxon>Rhizobiaceae</taxon>
        <taxon>Rhizobium/Agrobacterium group</taxon>
        <taxon>Agrobacterium</taxon>
        <taxon>Agrobacterium tumefaciens complex</taxon>
    </lineage>
</organism>
<dbReference type="EMBL" id="FBWC01000036">
    <property type="protein sequence ID" value="CUX65307.1"/>
    <property type="molecule type" value="Genomic_DNA"/>
</dbReference>
<evidence type="ECO:0000313" key="2">
    <source>
        <dbReference type="Proteomes" id="UP000191897"/>
    </source>
</evidence>
<reference evidence="1 2" key="1">
    <citation type="submission" date="2016-01" db="EMBL/GenBank/DDBJ databases">
        <authorList>
            <person name="Oliw E.H."/>
        </authorList>
    </citation>
    <scope>NUCLEOTIDE SEQUENCE [LARGE SCALE GENOMIC DNA]</scope>
    <source>
        <strain evidence="1 2">Kerr 14</strain>
    </source>
</reference>
<evidence type="ECO:0000313" key="1">
    <source>
        <dbReference type="EMBL" id="CUX65307.1"/>
    </source>
</evidence>
<protein>
    <submittedName>
        <fullName evidence="1">Uncharacterized protein</fullName>
    </submittedName>
</protein>
<gene>
    <name evidence="1" type="ORF">AGR4C_pa50001</name>
</gene>
<sequence>MGCKTFLATNPAELEDALAKAKSLDGPTVIVVKAETRGGSIGSELWWEVGVAEVSELDRVKAARKRYDAGKAKQKVMV</sequence>
<dbReference type="Proteomes" id="UP000191897">
    <property type="component" value="Unassembled WGS sequence"/>
</dbReference>